<dbReference type="AlphaFoldDB" id="A0A556RSE3"/>
<protein>
    <recommendedName>
        <fullName evidence="4">Lipoprotein</fullName>
    </recommendedName>
</protein>
<organism evidence="2 3">
    <name type="scientific">Gilliamella apicola</name>
    <dbReference type="NCBI Taxonomy" id="1196095"/>
    <lineage>
        <taxon>Bacteria</taxon>
        <taxon>Pseudomonadati</taxon>
        <taxon>Pseudomonadota</taxon>
        <taxon>Gammaproteobacteria</taxon>
        <taxon>Orbales</taxon>
        <taxon>Orbaceae</taxon>
        <taxon>Gilliamella</taxon>
    </lineage>
</organism>
<evidence type="ECO:0000256" key="1">
    <source>
        <dbReference type="SAM" id="SignalP"/>
    </source>
</evidence>
<dbReference type="RefSeq" id="WP_144187569.1">
    <property type="nucleotide sequence ID" value="NZ_VMHL01000001.1"/>
</dbReference>
<evidence type="ECO:0008006" key="4">
    <source>
        <dbReference type="Google" id="ProtNLM"/>
    </source>
</evidence>
<dbReference type="EMBL" id="VMHL01000001">
    <property type="protein sequence ID" value="TSJ91826.1"/>
    <property type="molecule type" value="Genomic_DNA"/>
</dbReference>
<dbReference type="Proteomes" id="UP000319138">
    <property type="component" value="Unassembled WGS sequence"/>
</dbReference>
<dbReference type="PROSITE" id="PS51257">
    <property type="entry name" value="PROKAR_LIPOPROTEIN"/>
    <property type="match status" value="1"/>
</dbReference>
<sequence length="122" mass="13782">MKYIFLVLVFLLSACNDADVASRNLSKAADNFEVNRRIVFYNGITNDYMLVIEGLCSKDNSSTEHTLGIVCKVGPNSYKKHLLGLSDNVTFFIEQIDGKNVSAYHYRVIFKPSTLIPDIEIR</sequence>
<name>A0A556RSE3_9GAMM</name>
<feature type="signal peptide" evidence="1">
    <location>
        <begin position="1"/>
        <end position="18"/>
    </location>
</feature>
<dbReference type="Pfam" id="PF25682">
    <property type="entry name" value="Phage_VG64"/>
    <property type="match status" value="1"/>
</dbReference>
<dbReference type="InterPro" id="IPR058243">
    <property type="entry name" value="Phage_VG64"/>
</dbReference>
<keyword evidence="1" id="KW-0732">Signal</keyword>
<evidence type="ECO:0000313" key="2">
    <source>
        <dbReference type="EMBL" id="TSJ91826.1"/>
    </source>
</evidence>
<proteinExistence type="predicted"/>
<feature type="chain" id="PRO_5022167709" description="Lipoprotein" evidence="1">
    <location>
        <begin position="19"/>
        <end position="122"/>
    </location>
</feature>
<evidence type="ECO:0000313" key="3">
    <source>
        <dbReference type="Proteomes" id="UP000319138"/>
    </source>
</evidence>
<comment type="caution">
    <text evidence="2">The sequence shown here is derived from an EMBL/GenBank/DDBJ whole genome shotgun (WGS) entry which is preliminary data.</text>
</comment>
<accession>A0A556RSE3</accession>
<reference evidence="2 3" key="1">
    <citation type="submission" date="2019-07" db="EMBL/GenBank/DDBJ databases">
        <title>Gilliamella genomes.</title>
        <authorList>
            <person name="Zheng H."/>
        </authorList>
    </citation>
    <scope>NUCLEOTIDE SEQUENCE [LARGE SCALE GENOMIC DNA]</scope>
    <source>
        <strain evidence="2 3">W8131</strain>
    </source>
</reference>
<gene>
    <name evidence="2" type="ORF">FPQ14_00735</name>
</gene>